<dbReference type="RefSeq" id="WP_084230165.1">
    <property type="nucleotide sequence ID" value="NZ_FWWR01000009.1"/>
</dbReference>
<accession>A0A1W1UPA9</accession>
<dbReference type="EMBL" id="FWWR01000009">
    <property type="protein sequence ID" value="SMB82671.1"/>
    <property type="molecule type" value="Genomic_DNA"/>
</dbReference>
<feature type="transmembrane region" description="Helical" evidence="1">
    <location>
        <begin position="73"/>
        <end position="90"/>
    </location>
</feature>
<keyword evidence="1" id="KW-0472">Membrane</keyword>
<reference evidence="3" key="1">
    <citation type="submission" date="2017-04" db="EMBL/GenBank/DDBJ databases">
        <authorList>
            <person name="Varghese N."/>
            <person name="Submissions S."/>
        </authorList>
    </citation>
    <scope>NUCLEOTIDE SEQUENCE [LARGE SCALE GENOMIC DNA]</scope>
    <source>
        <strain evidence="3">DSM 20463</strain>
    </source>
</reference>
<keyword evidence="1" id="KW-1133">Transmembrane helix</keyword>
<keyword evidence="3" id="KW-1185">Reference proteome</keyword>
<dbReference type="OrthoDB" id="10004854at2"/>
<evidence type="ECO:0000256" key="1">
    <source>
        <dbReference type="SAM" id="Phobius"/>
    </source>
</evidence>
<dbReference type="STRING" id="573058.SAMN00017477_0486"/>
<dbReference type="AlphaFoldDB" id="A0A1W1UPA9"/>
<evidence type="ECO:0000313" key="2">
    <source>
        <dbReference type="EMBL" id="SMB82671.1"/>
    </source>
</evidence>
<feature type="transmembrane region" description="Helical" evidence="1">
    <location>
        <begin position="9"/>
        <end position="28"/>
    </location>
</feature>
<organism evidence="2 3">
    <name type="scientific">Peptoniphilus asaccharolyticus DSM 20463</name>
    <dbReference type="NCBI Taxonomy" id="573058"/>
    <lineage>
        <taxon>Bacteria</taxon>
        <taxon>Bacillati</taxon>
        <taxon>Bacillota</taxon>
        <taxon>Tissierellia</taxon>
        <taxon>Tissierellales</taxon>
        <taxon>Peptoniphilaceae</taxon>
        <taxon>Peptoniphilus</taxon>
    </lineage>
</organism>
<dbReference type="Proteomes" id="UP000192368">
    <property type="component" value="Unassembled WGS sequence"/>
</dbReference>
<gene>
    <name evidence="2" type="ORF">SAMN00017477_0486</name>
</gene>
<feature type="transmembrane region" description="Helical" evidence="1">
    <location>
        <begin position="40"/>
        <end position="61"/>
    </location>
</feature>
<name>A0A1W1UPA9_PEPAS</name>
<keyword evidence="1" id="KW-0812">Transmembrane</keyword>
<evidence type="ECO:0000313" key="3">
    <source>
        <dbReference type="Proteomes" id="UP000192368"/>
    </source>
</evidence>
<sequence>MKENKYTSFIIYFAGLAIILILNFLLSWATQQSQAANKLIMFLMFAIPLIQGLVIGLSAITVYKLQIIFNNKYLIYLSVVLFGMVVTLPTTISGFIKLYLGATAFAALVGSNKRDKIISSMMNKKSKKKNKRK</sequence>
<protein>
    <submittedName>
        <fullName evidence="2">Uncharacterized protein</fullName>
    </submittedName>
</protein>
<proteinExistence type="predicted"/>